<feature type="region of interest" description="Disordered" evidence="1">
    <location>
        <begin position="1"/>
        <end position="116"/>
    </location>
</feature>
<feature type="compositionally biased region" description="Basic and acidic residues" evidence="1">
    <location>
        <begin position="26"/>
        <end position="40"/>
    </location>
</feature>
<feature type="non-terminal residue" evidence="2">
    <location>
        <position position="1"/>
    </location>
</feature>
<feature type="non-terminal residue" evidence="2">
    <location>
        <position position="210"/>
    </location>
</feature>
<evidence type="ECO:0000256" key="1">
    <source>
        <dbReference type="SAM" id="MobiDB-lite"/>
    </source>
</evidence>
<dbReference type="EMBL" id="CADCTU010000290">
    <property type="protein sequence ID" value="CAA9307980.1"/>
    <property type="molecule type" value="Genomic_DNA"/>
</dbReference>
<evidence type="ECO:0000313" key="2">
    <source>
        <dbReference type="EMBL" id="CAA9307980.1"/>
    </source>
</evidence>
<proteinExistence type="predicted"/>
<sequence length="210" mass="22100">SRCGRGAAGARGRGGGRARRGARARGARDRGAVARRELRHPPLRARPPPARPRRAVHRRGDGGGDVEHRRGAQLAGDVHGDRLLPPVGAPGGVGRALPHRVQGGDRGVGPLRLPDRDLRGDARVAHRGREPVRVVLLRLDPRRLPAGDDRPRARGRRVRRAARRDVGGGGRGLRGARGLVPLAQRRGRGDGGGGGRAGQRAHRGAPAGGL</sequence>
<feature type="compositionally biased region" description="Basic residues" evidence="1">
    <location>
        <begin position="14"/>
        <end position="25"/>
    </location>
</feature>
<dbReference type="AlphaFoldDB" id="A0A6J4KKZ9"/>
<name>A0A6J4KKZ9_9BACT</name>
<organism evidence="2">
    <name type="scientific">uncultured Gemmatimonadaceae bacterium</name>
    <dbReference type="NCBI Taxonomy" id="246130"/>
    <lineage>
        <taxon>Bacteria</taxon>
        <taxon>Pseudomonadati</taxon>
        <taxon>Gemmatimonadota</taxon>
        <taxon>Gemmatimonadia</taxon>
        <taxon>Gemmatimonadales</taxon>
        <taxon>Gemmatimonadaceae</taxon>
        <taxon>environmental samples</taxon>
    </lineage>
</organism>
<feature type="region of interest" description="Disordered" evidence="1">
    <location>
        <begin position="145"/>
        <end position="210"/>
    </location>
</feature>
<feature type="compositionally biased region" description="Basic and acidic residues" evidence="1">
    <location>
        <begin position="58"/>
        <end position="70"/>
    </location>
</feature>
<protein>
    <submittedName>
        <fullName evidence="2">Sodium/solute symporter</fullName>
    </submittedName>
</protein>
<accession>A0A6J4KKZ9</accession>
<reference evidence="2" key="1">
    <citation type="submission" date="2020-02" db="EMBL/GenBank/DDBJ databases">
        <authorList>
            <person name="Meier V. D."/>
        </authorList>
    </citation>
    <scope>NUCLEOTIDE SEQUENCE</scope>
    <source>
        <strain evidence="2">AVDCRST_MAG11</strain>
    </source>
</reference>
<feature type="compositionally biased region" description="Basic residues" evidence="1">
    <location>
        <begin position="153"/>
        <end position="162"/>
    </location>
</feature>
<gene>
    <name evidence="2" type="ORF">AVDCRST_MAG11-1290</name>
</gene>
<feature type="compositionally biased region" description="Gly residues" evidence="1">
    <location>
        <begin position="1"/>
        <end position="13"/>
    </location>
</feature>